<dbReference type="Proteomes" id="UP000807825">
    <property type="component" value="Unassembled WGS sequence"/>
</dbReference>
<name>A0A9D6V695_9BACT</name>
<protein>
    <submittedName>
        <fullName evidence="2">Uncharacterized protein</fullName>
    </submittedName>
</protein>
<evidence type="ECO:0000313" key="2">
    <source>
        <dbReference type="EMBL" id="MBI5252347.1"/>
    </source>
</evidence>
<organism evidence="2 3">
    <name type="scientific">Desulfomonile tiedjei</name>
    <dbReference type="NCBI Taxonomy" id="2358"/>
    <lineage>
        <taxon>Bacteria</taxon>
        <taxon>Pseudomonadati</taxon>
        <taxon>Thermodesulfobacteriota</taxon>
        <taxon>Desulfomonilia</taxon>
        <taxon>Desulfomonilales</taxon>
        <taxon>Desulfomonilaceae</taxon>
        <taxon>Desulfomonile</taxon>
    </lineage>
</organism>
<dbReference type="EMBL" id="JACRDE010000596">
    <property type="protein sequence ID" value="MBI5252347.1"/>
    <property type="molecule type" value="Genomic_DNA"/>
</dbReference>
<dbReference type="AlphaFoldDB" id="A0A9D6V695"/>
<feature type="chain" id="PRO_5039060946" evidence="1">
    <location>
        <begin position="21"/>
        <end position="101"/>
    </location>
</feature>
<accession>A0A9D6V695</accession>
<evidence type="ECO:0000313" key="3">
    <source>
        <dbReference type="Proteomes" id="UP000807825"/>
    </source>
</evidence>
<sequence>MRKLAVVSVFLVAIAVIATAIPPDSEAFGCFGAKGYDRAGCGPCSWDSSSLYGWAGYGGWGGGYGRRGMGSGGYSGLGGRGGYGSVGLGGGTVFGGMGFGY</sequence>
<proteinExistence type="predicted"/>
<feature type="signal peptide" evidence="1">
    <location>
        <begin position="1"/>
        <end position="20"/>
    </location>
</feature>
<gene>
    <name evidence="2" type="ORF">HY912_22870</name>
</gene>
<evidence type="ECO:0000256" key="1">
    <source>
        <dbReference type="SAM" id="SignalP"/>
    </source>
</evidence>
<comment type="caution">
    <text evidence="2">The sequence shown here is derived from an EMBL/GenBank/DDBJ whole genome shotgun (WGS) entry which is preliminary data.</text>
</comment>
<reference evidence="2" key="1">
    <citation type="submission" date="2020-07" db="EMBL/GenBank/DDBJ databases">
        <title>Huge and variable diversity of episymbiotic CPR bacteria and DPANN archaea in groundwater ecosystems.</title>
        <authorList>
            <person name="He C.Y."/>
            <person name="Keren R."/>
            <person name="Whittaker M."/>
            <person name="Farag I.F."/>
            <person name="Doudna J."/>
            <person name="Cate J.H.D."/>
            <person name="Banfield J.F."/>
        </authorList>
    </citation>
    <scope>NUCLEOTIDE SEQUENCE</scope>
    <source>
        <strain evidence="2">NC_groundwater_1664_Pr3_B-0.1um_52_9</strain>
    </source>
</reference>
<keyword evidence="1" id="KW-0732">Signal</keyword>